<organism evidence="1 2">
    <name type="scientific">Acrobeloides nanus</name>
    <dbReference type="NCBI Taxonomy" id="290746"/>
    <lineage>
        <taxon>Eukaryota</taxon>
        <taxon>Metazoa</taxon>
        <taxon>Ecdysozoa</taxon>
        <taxon>Nematoda</taxon>
        <taxon>Chromadorea</taxon>
        <taxon>Rhabditida</taxon>
        <taxon>Tylenchina</taxon>
        <taxon>Cephalobomorpha</taxon>
        <taxon>Cephaloboidea</taxon>
        <taxon>Cephalobidae</taxon>
        <taxon>Acrobeloides</taxon>
    </lineage>
</organism>
<keyword evidence="1" id="KW-1185">Reference proteome</keyword>
<dbReference type="AlphaFoldDB" id="A0A914EGQ0"/>
<dbReference type="Proteomes" id="UP000887540">
    <property type="component" value="Unplaced"/>
</dbReference>
<sequence length="100" mass="11755">MDKEDELFDLSEFMMKHHLEKGLIGINWIMVGADAYAIEKQRIRGLVDNCHSLVVKKLARDRRWEFVDMFPLNEMDAWLSASYKQPQASYEVCCSKIELK</sequence>
<evidence type="ECO:0000313" key="2">
    <source>
        <dbReference type="WBParaSite" id="ACRNAN_scaffold7650.g7961.t1"/>
    </source>
</evidence>
<evidence type="ECO:0000313" key="1">
    <source>
        <dbReference type="Proteomes" id="UP000887540"/>
    </source>
</evidence>
<accession>A0A914EGQ0</accession>
<name>A0A914EGQ0_9BILA</name>
<reference evidence="2" key="1">
    <citation type="submission" date="2022-11" db="UniProtKB">
        <authorList>
            <consortium name="WormBaseParasite"/>
        </authorList>
    </citation>
    <scope>IDENTIFICATION</scope>
</reference>
<dbReference type="WBParaSite" id="ACRNAN_scaffold7650.g7961.t1">
    <property type="protein sequence ID" value="ACRNAN_scaffold7650.g7961.t1"/>
    <property type="gene ID" value="ACRNAN_scaffold7650.g7961"/>
</dbReference>
<proteinExistence type="predicted"/>
<protein>
    <submittedName>
        <fullName evidence="2">Uncharacterized protein</fullName>
    </submittedName>
</protein>